<evidence type="ECO:0000256" key="1">
    <source>
        <dbReference type="ARBA" id="ARBA00004123"/>
    </source>
</evidence>
<dbReference type="VEuPathDB" id="PlasmoDB:PYYM_0816800"/>
<accession>A0A078K6L7</accession>
<evidence type="ECO:0000256" key="3">
    <source>
        <dbReference type="ARBA" id="ARBA00021704"/>
    </source>
</evidence>
<evidence type="ECO:0000256" key="2">
    <source>
        <dbReference type="ARBA" id="ARBA00008320"/>
    </source>
</evidence>
<reference evidence="9" key="2">
    <citation type="submission" date="2014-05" db="EMBL/GenBank/DDBJ databases">
        <authorList>
            <person name="Aslett M.A."/>
            <person name="De Silva N."/>
        </authorList>
    </citation>
    <scope>NUCLEOTIDE SEQUENCE</scope>
    <source>
        <strain evidence="9">17X</strain>
    </source>
</reference>
<name>A0A078K6L7_PLAYE</name>
<dbReference type="GeneID" id="3830669"/>
<evidence type="ECO:0000256" key="4">
    <source>
        <dbReference type="ARBA" id="ARBA00022694"/>
    </source>
</evidence>
<dbReference type="PANTHER" id="PTHR12945">
    <property type="entry name" value="TRANSLATION INITIATION FACTOR EIF3-RELATED"/>
    <property type="match status" value="1"/>
</dbReference>
<comment type="similarity">
    <text evidence="2">Belongs to the TRM6/GCD10 family.</text>
</comment>
<reference evidence="9" key="4">
    <citation type="submission" date="2019-05" db="EMBL/GenBank/DDBJ databases">
        <authorList>
            <consortium name="Pathogen Informatics"/>
        </authorList>
    </citation>
    <scope>NUCLEOTIDE SEQUENCE</scope>
    <source>
        <strain evidence="9">17X</strain>
    </source>
</reference>
<sequence length="575" mass="66954">MKIKKHDFVLIDDELKCRLHKVADMKIRIKKNYINLLFLVNKKYGSTFSFINNKWVRIKKQKHKLDIDYDEDIAGTNKDIYHNNNSQKLTEENIAEIKEMNYENPYEIVQKLVDNSATYNEKTVISQFKYIQKKLKRHLCQFTVYECNIFNLVNFYYKYFPEKISYIRVDYLANLLFHLNRSVLIKGENKQMLVQNNNGTTSIGPGSEAEPEAGPEAGPEAEAAIGITPYDKHNVIIYDDSHGLLTSVINITYEYNVNILSLVYKNTCGSIIPSFGIKKNTSIVKVKILDIPNETRSNKNIYFDENLNIIFPNVIEENELINKPDKDITIKKNDYIETNIGESKEKTQELIVTTLSSELNKSNKDVHENVDNYKNEEKIEIRDDTKKEETDDVIKNNIKENSQKRKIEQIYNNDTSINEAVKKVHNNNNNDDHINKKIIEDEVKEKNNTWIEINKIKKSIIDDINMRKAESFVIIISSEFIYNTNTDINLLAKTLVSISLKYLNNDNKIIIHTDDLNISNLFIQLLINSKSFINIKLNEFILREHQVIKRRTHPTIKNAKLGDGFLLTALKVESW</sequence>
<keyword evidence="4" id="KW-0819">tRNA processing</keyword>
<keyword evidence="8" id="KW-0808">Transferase</keyword>
<dbReference type="VEuPathDB" id="PlasmoDB:Py17XNL_000801733"/>
<evidence type="ECO:0000256" key="5">
    <source>
        <dbReference type="ARBA" id="ARBA00023242"/>
    </source>
</evidence>
<dbReference type="GO" id="GO:0005634">
    <property type="term" value="C:nucleus"/>
    <property type="evidence" value="ECO:0007669"/>
    <property type="project" value="UniProtKB-SubCell"/>
</dbReference>
<feature type="region of interest" description="Disordered" evidence="7">
    <location>
        <begin position="196"/>
        <end position="217"/>
    </location>
</feature>
<keyword evidence="5" id="KW-0539">Nucleus</keyword>
<dbReference type="PANTHER" id="PTHR12945:SF0">
    <property type="entry name" value="TRNA (ADENINE(58)-N(1))-METHYLTRANSFERASE NON-CATALYTIC SUBUNIT TRM6"/>
    <property type="match status" value="1"/>
</dbReference>
<dbReference type="EMBL" id="LM993662">
    <property type="protein sequence ID" value="VTZ77336.1"/>
    <property type="molecule type" value="Genomic_DNA"/>
</dbReference>
<dbReference type="Proteomes" id="UP000072904">
    <property type="component" value="Chromosome 8"/>
</dbReference>
<keyword evidence="8" id="KW-0489">Methyltransferase</keyword>
<dbReference type="VEuPathDB" id="PlasmoDB:PY03441"/>
<dbReference type="KEGG" id="pyo:PY17X_0817100"/>
<dbReference type="EMBL" id="LK934636">
    <property type="protein sequence ID" value="CDU17530.1"/>
    <property type="molecule type" value="Genomic_DNA"/>
</dbReference>
<reference evidence="8" key="3">
    <citation type="submission" date="2014-05" db="EMBL/GenBank/DDBJ databases">
        <authorList>
            <person name="Aslett A.Martin."/>
            <person name="De Silva Nishadi"/>
        </authorList>
    </citation>
    <scope>NUCLEOTIDE SEQUENCE</scope>
    <source>
        <strain evidence="8">YM</strain>
    </source>
</reference>
<evidence type="ECO:0000313" key="11">
    <source>
        <dbReference type="Proteomes" id="UP000072904"/>
    </source>
</evidence>
<dbReference type="RefSeq" id="XP_731447.1">
    <property type="nucleotide sequence ID" value="XM_726354.1"/>
</dbReference>
<dbReference type="GO" id="GO:0031515">
    <property type="term" value="C:tRNA (m1A) methyltransferase complex"/>
    <property type="evidence" value="ECO:0007669"/>
    <property type="project" value="InterPro"/>
</dbReference>
<feature type="compositionally biased region" description="Low complexity" evidence="7">
    <location>
        <begin position="204"/>
        <end position="217"/>
    </location>
</feature>
<evidence type="ECO:0000313" key="9">
    <source>
        <dbReference type="EMBL" id="VTZ77336.1"/>
    </source>
</evidence>
<dbReference type="OMA" id="CQFTVYE"/>
<dbReference type="GO" id="GO:0030488">
    <property type="term" value="P:tRNA methylation"/>
    <property type="evidence" value="ECO:0007669"/>
    <property type="project" value="InterPro"/>
</dbReference>
<dbReference type="InterPro" id="IPR017423">
    <property type="entry name" value="TRM6"/>
</dbReference>
<evidence type="ECO:0000256" key="7">
    <source>
        <dbReference type="SAM" id="MobiDB-lite"/>
    </source>
</evidence>
<evidence type="ECO:0000256" key="6">
    <source>
        <dbReference type="ARBA" id="ARBA00032319"/>
    </source>
</evidence>
<dbReference type="VEuPathDB" id="PlasmoDB:PY17X_0817100"/>
<gene>
    <name evidence="9" type="ORF">PY17X_0817100</name>
    <name evidence="8" type="ORF">PYYM_0816800</name>
</gene>
<comment type="subcellular location">
    <subcellularLocation>
        <location evidence="1">Nucleus</location>
    </subcellularLocation>
</comment>
<dbReference type="AlphaFoldDB" id="A0A078K6L7"/>
<protein>
    <recommendedName>
        <fullName evidence="3">tRNA (adenine(58)-N(1))-methyltransferase non-catalytic subunit TRM6</fullName>
    </recommendedName>
    <alternativeName>
        <fullName evidence="6">tRNA(m1A58)-methyltransferase subunit TRM6</fullName>
    </alternativeName>
</protein>
<dbReference type="Pfam" id="PF04189">
    <property type="entry name" value="Gcd10p"/>
    <property type="match status" value="1"/>
</dbReference>
<evidence type="ECO:0000313" key="8">
    <source>
        <dbReference type="EMBL" id="CDU17530.1"/>
    </source>
</evidence>
<dbReference type="OrthoDB" id="10254665at2759"/>
<dbReference type="Proteomes" id="UP000072874">
    <property type="component" value="Chromosome 8"/>
</dbReference>
<proteinExistence type="inferred from homology"/>
<dbReference type="GO" id="GO:0008168">
    <property type="term" value="F:methyltransferase activity"/>
    <property type="evidence" value="ECO:0007669"/>
    <property type="project" value="UniProtKB-KW"/>
</dbReference>
<reference evidence="10 11" key="1">
    <citation type="journal article" date="2014" name="BMC Biol.">
        <title>A comprehensive evaluation of rodent malaria parasite genomes and gene expression.</title>
        <authorList>
            <person name="Otto T.D."/>
            <person name="Bohme U."/>
            <person name="Jackson A.P."/>
            <person name="Hunt M."/>
            <person name="Franke-Fayard B."/>
            <person name="Hoeijmakers W.A."/>
            <person name="Religa A.A."/>
            <person name="Robertson L."/>
            <person name="Sanders M."/>
            <person name="Ogun S.A."/>
            <person name="Cunningham D."/>
            <person name="Erhart A."/>
            <person name="Billker O."/>
            <person name="Khan S.M."/>
            <person name="Stunnenberg H.G."/>
            <person name="Langhorne J."/>
            <person name="Holder A.A."/>
            <person name="Waters A.P."/>
            <person name="Newbold C.I."/>
            <person name="Pain A."/>
            <person name="Berriman M."/>
            <person name="Janse C.J."/>
        </authorList>
    </citation>
    <scope>NUCLEOTIDE SEQUENCE [LARGE SCALE GENOMIC DNA]</scope>
    <source>
        <strain evidence="9 10">17X</strain>
        <strain evidence="8 11">YM</strain>
    </source>
</reference>
<evidence type="ECO:0000313" key="10">
    <source>
        <dbReference type="Proteomes" id="UP000072874"/>
    </source>
</evidence>
<organism evidence="8 11">
    <name type="scientific">Plasmodium yoelii</name>
    <dbReference type="NCBI Taxonomy" id="5861"/>
    <lineage>
        <taxon>Eukaryota</taxon>
        <taxon>Sar</taxon>
        <taxon>Alveolata</taxon>
        <taxon>Apicomplexa</taxon>
        <taxon>Aconoidasida</taxon>
        <taxon>Haemosporida</taxon>
        <taxon>Plasmodiidae</taxon>
        <taxon>Plasmodium</taxon>
        <taxon>Plasmodium (Vinckeia)</taxon>
    </lineage>
</organism>